<feature type="transmembrane region" description="Helical" evidence="1">
    <location>
        <begin position="20"/>
        <end position="41"/>
    </location>
</feature>
<dbReference type="Pfam" id="PF07811">
    <property type="entry name" value="TadE"/>
    <property type="match status" value="1"/>
</dbReference>
<keyword evidence="1" id="KW-1133">Transmembrane helix</keyword>
<comment type="caution">
    <text evidence="3">The sequence shown here is derived from an EMBL/GenBank/DDBJ whole genome shotgun (WGS) entry which is preliminary data.</text>
</comment>
<evidence type="ECO:0000313" key="3">
    <source>
        <dbReference type="EMBL" id="TMQ74154.1"/>
    </source>
</evidence>
<protein>
    <recommendedName>
        <fullName evidence="2">TadE-like domain-containing protein</fullName>
    </recommendedName>
</protein>
<gene>
    <name evidence="3" type="ORF">E6K81_01105</name>
</gene>
<sequence>MAPLLESRTPAAPLPRPRPAQSGTALIEFALILPLLLLLLLAGMDLGRVYYCAMAATQAARAGVQYGAASVARSMDLAGIEQAARDAAHDIGTITTSADRLCQCSDGTAVDCSTGNCGTEGRPQVFVRLTVQTTFRSLVHYPGLPESVTVSRTAQMRVQ</sequence>
<keyword evidence="1" id="KW-0472">Membrane</keyword>
<evidence type="ECO:0000313" key="4">
    <source>
        <dbReference type="Proteomes" id="UP000319771"/>
    </source>
</evidence>
<evidence type="ECO:0000259" key="2">
    <source>
        <dbReference type="Pfam" id="PF07811"/>
    </source>
</evidence>
<name>A0A538UE37_UNCEI</name>
<dbReference type="EMBL" id="VBPB01000010">
    <property type="protein sequence ID" value="TMQ74154.1"/>
    <property type="molecule type" value="Genomic_DNA"/>
</dbReference>
<dbReference type="AlphaFoldDB" id="A0A538UE37"/>
<keyword evidence="1" id="KW-0812">Transmembrane</keyword>
<proteinExistence type="predicted"/>
<accession>A0A538UE37</accession>
<dbReference type="InterPro" id="IPR012495">
    <property type="entry name" value="TadE-like_dom"/>
</dbReference>
<organism evidence="3 4">
    <name type="scientific">Eiseniibacteriota bacterium</name>
    <dbReference type="NCBI Taxonomy" id="2212470"/>
    <lineage>
        <taxon>Bacteria</taxon>
        <taxon>Candidatus Eiseniibacteriota</taxon>
    </lineage>
</organism>
<feature type="domain" description="TadE-like" evidence="2">
    <location>
        <begin position="23"/>
        <end position="64"/>
    </location>
</feature>
<evidence type="ECO:0000256" key="1">
    <source>
        <dbReference type="SAM" id="Phobius"/>
    </source>
</evidence>
<dbReference type="Proteomes" id="UP000319771">
    <property type="component" value="Unassembled WGS sequence"/>
</dbReference>
<reference evidence="3 4" key="1">
    <citation type="journal article" date="2019" name="Nat. Microbiol.">
        <title>Mediterranean grassland soil C-N compound turnover is dependent on rainfall and depth, and is mediated by genomically divergent microorganisms.</title>
        <authorList>
            <person name="Diamond S."/>
            <person name="Andeer P.F."/>
            <person name="Li Z."/>
            <person name="Crits-Christoph A."/>
            <person name="Burstein D."/>
            <person name="Anantharaman K."/>
            <person name="Lane K.R."/>
            <person name="Thomas B.C."/>
            <person name="Pan C."/>
            <person name="Northen T.R."/>
            <person name="Banfield J.F."/>
        </authorList>
    </citation>
    <scope>NUCLEOTIDE SEQUENCE [LARGE SCALE GENOMIC DNA]</scope>
    <source>
        <strain evidence="3">WS_11</strain>
    </source>
</reference>